<keyword evidence="5" id="KW-0808">Transferase</keyword>
<reference evidence="15" key="1">
    <citation type="journal article" date="2021" name="PeerJ">
        <title>Extensive microbial diversity within the chicken gut microbiome revealed by metagenomics and culture.</title>
        <authorList>
            <person name="Gilroy R."/>
            <person name="Ravi A."/>
            <person name="Getino M."/>
            <person name="Pursley I."/>
            <person name="Horton D.L."/>
            <person name="Alikhan N.F."/>
            <person name="Baker D."/>
            <person name="Gharbi K."/>
            <person name="Hall N."/>
            <person name="Watson M."/>
            <person name="Adriaenssens E.M."/>
            <person name="Foster-Nyarko E."/>
            <person name="Jarju S."/>
            <person name="Secka A."/>
            <person name="Antonio M."/>
            <person name="Oren A."/>
            <person name="Chaudhuri R.R."/>
            <person name="La Ragione R."/>
            <person name="Hildebrand F."/>
            <person name="Pallen M.J."/>
        </authorList>
    </citation>
    <scope>NUCLEOTIDE SEQUENCE</scope>
    <source>
        <strain evidence="15">ChiBcec21-2208</strain>
    </source>
</reference>
<comment type="caution">
    <text evidence="15">The sequence shown here is derived from an EMBL/GenBank/DDBJ whole genome shotgun (WGS) entry which is preliminary data.</text>
</comment>
<evidence type="ECO:0000259" key="13">
    <source>
        <dbReference type="PROSITE" id="PS51098"/>
    </source>
</evidence>
<feature type="transmembrane region" description="Helical" evidence="12">
    <location>
        <begin position="312"/>
        <end position="328"/>
    </location>
</feature>
<dbReference type="Gene3D" id="3.30.1360.60">
    <property type="entry name" value="Glucose permease domain IIB"/>
    <property type="match status" value="1"/>
</dbReference>
<evidence type="ECO:0000259" key="14">
    <source>
        <dbReference type="PROSITE" id="PS51103"/>
    </source>
</evidence>
<keyword evidence="2" id="KW-0813">Transport</keyword>
<dbReference type="InterPro" id="IPR003352">
    <property type="entry name" value="PTS_EIIC"/>
</dbReference>
<organism evidence="15 16">
    <name type="scientific">Subdoligranulum variabile</name>
    <dbReference type="NCBI Taxonomy" id="214851"/>
    <lineage>
        <taxon>Bacteria</taxon>
        <taxon>Bacillati</taxon>
        <taxon>Bacillota</taxon>
        <taxon>Clostridia</taxon>
        <taxon>Eubacteriales</taxon>
        <taxon>Oscillospiraceae</taxon>
        <taxon>Subdoligranulum</taxon>
    </lineage>
</organism>
<evidence type="ECO:0000313" key="16">
    <source>
        <dbReference type="Proteomes" id="UP000782880"/>
    </source>
</evidence>
<dbReference type="Proteomes" id="UP000782880">
    <property type="component" value="Unassembled WGS sequence"/>
</dbReference>
<evidence type="ECO:0000256" key="8">
    <source>
        <dbReference type="ARBA" id="ARBA00022777"/>
    </source>
</evidence>
<feature type="transmembrane region" description="Helical" evidence="12">
    <location>
        <begin position="334"/>
        <end position="357"/>
    </location>
</feature>
<keyword evidence="3" id="KW-1003">Cell membrane</keyword>
<evidence type="ECO:0000256" key="11">
    <source>
        <dbReference type="PROSITE-ProRule" id="PRU00421"/>
    </source>
</evidence>
<keyword evidence="6" id="KW-0598">Phosphotransferase system</keyword>
<evidence type="ECO:0000256" key="5">
    <source>
        <dbReference type="ARBA" id="ARBA00022679"/>
    </source>
</evidence>
<sequence length="520" mass="56512">MMTKKFTFSQFQKLGKVLMTPVMILPIAGILVGIGSAFTTANMVEMFPVLGTTYVKLFFNLLKAMGNSINNYLPIIFAVSVAIGYAEKEKGIAALSSVIGYLAMNNVMNILLTSLGILDTANMKTGQSMVLGIASLDTGVFGGILVGLLVAALHNRFYNIQLPPILGIFSGTKFVPMISLLGCSALGLVMAFAWPPVQNALGLMGELIYETGAVGSVIYGLSERALLPFGLHHFIYTPFFFTNLGGSMTIDGQLYEGAVNIYNAMLASPDAMFDINISRFVMNGKVIFAMFGMPGAALAMYHTAKPEHKKQVKALLIAAVIPAVFTGITEPIEYAFLFVAPLLFVVHAGFAGLAYLLTYIFQVNVPGPSSFGGPFLSTIFNGIMQADKGSHWIWIFILGGGFFFLYYFTFRFMILKFNYKTPGREDEGEAVELKGKKVDDETMAVIVEGLGGSDNILNVDACFTRLRVKVKDKSLVMSDDDWKKKTGANGVVRVNDGVQIVYGTKADIYKNNLKNVLGME</sequence>
<dbReference type="AlphaFoldDB" id="A0A921IMY4"/>
<dbReference type="InterPro" id="IPR036878">
    <property type="entry name" value="Glu_permease_IIB"/>
</dbReference>
<keyword evidence="9 12" id="KW-1133">Transmembrane helix</keyword>
<name>A0A921IMY4_9FIRM</name>
<keyword evidence="8" id="KW-0418">Kinase</keyword>
<feature type="transmembrane region" description="Helical" evidence="12">
    <location>
        <begin position="64"/>
        <end position="86"/>
    </location>
</feature>
<dbReference type="Pfam" id="PF00367">
    <property type="entry name" value="PTS_EIIB"/>
    <property type="match status" value="1"/>
</dbReference>
<feature type="domain" description="PTS EIIB type-1" evidence="13">
    <location>
        <begin position="440"/>
        <end position="520"/>
    </location>
</feature>
<feature type="transmembrane region" description="Helical" evidence="12">
    <location>
        <begin position="174"/>
        <end position="194"/>
    </location>
</feature>
<evidence type="ECO:0000256" key="10">
    <source>
        <dbReference type="ARBA" id="ARBA00023136"/>
    </source>
</evidence>
<dbReference type="EMBL" id="DYVE01000343">
    <property type="protein sequence ID" value="HJG29659.1"/>
    <property type="molecule type" value="Genomic_DNA"/>
</dbReference>
<dbReference type="CDD" id="cd00212">
    <property type="entry name" value="PTS_IIB_glc"/>
    <property type="match status" value="1"/>
</dbReference>
<keyword evidence="4" id="KW-0762">Sugar transport</keyword>
<evidence type="ECO:0000313" key="15">
    <source>
        <dbReference type="EMBL" id="HJG29659.1"/>
    </source>
</evidence>
<evidence type="ECO:0000256" key="9">
    <source>
        <dbReference type="ARBA" id="ARBA00022989"/>
    </source>
</evidence>
<feature type="transmembrane region" description="Helical" evidence="12">
    <location>
        <begin position="280"/>
        <end position="300"/>
    </location>
</feature>
<feature type="active site" description="Phosphocysteine intermediate; for EIIB activity" evidence="11">
    <location>
        <position position="462"/>
    </location>
</feature>
<evidence type="ECO:0000256" key="1">
    <source>
        <dbReference type="ARBA" id="ARBA00004651"/>
    </source>
</evidence>
<evidence type="ECO:0000256" key="12">
    <source>
        <dbReference type="SAM" id="Phobius"/>
    </source>
</evidence>
<dbReference type="PROSITE" id="PS51103">
    <property type="entry name" value="PTS_EIIC_TYPE_1"/>
    <property type="match status" value="1"/>
</dbReference>
<evidence type="ECO:0000256" key="2">
    <source>
        <dbReference type="ARBA" id="ARBA00022448"/>
    </source>
</evidence>
<evidence type="ECO:0000256" key="3">
    <source>
        <dbReference type="ARBA" id="ARBA00022475"/>
    </source>
</evidence>
<dbReference type="InterPro" id="IPR018113">
    <property type="entry name" value="PTrfase_EIIB_Cys"/>
</dbReference>
<gene>
    <name evidence="15" type="ORF">K8V20_13585</name>
</gene>
<evidence type="ECO:0000256" key="7">
    <source>
        <dbReference type="ARBA" id="ARBA00022692"/>
    </source>
</evidence>
<feature type="domain" description="PTS EIIC type-1" evidence="14">
    <location>
        <begin position="5"/>
        <end position="426"/>
    </location>
</feature>
<keyword evidence="10 12" id="KW-0472">Membrane</keyword>
<dbReference type="InterPro" id="IPR050429">
    <property type="entry name" value="PTS_Glucose_EIICBA"/>
</dbReference>
<dbReference type="InterPro" id="IPR001996">
    <property type="entry name" value="PTS_IIB_1"/>
</dbReference>
<dbReference type="Pfam" id="PF02378">
    <property type="entry name" value="PTS_EIIC"/>
    <property type="match status" value="1"/>
</dbReference>
<proteinExistence type="predicted"/>
<protein>
    <submittedName>
        <fullName evidence="15">PTS transporter subunit EIIC</fullName>
    </submittedName>
</protein>
<dbReference type="PANTHER" id="PTHR30009">
    <property type="entry name" value="CYTOCHROME C-TYPE SYNTHESIS PROTEIN AND PTS TRANSMEMBRANE COMPONENT"/>
    <property type="match status" value="1"/>
</dbReference>
<comment type="subcellular location">
    <subcellularLocation>
        <location evidence="1">Cell membrane</location>
        <topology evidence="1">Multi-pass membrane protein</topology>
    </subcellularLocation>
</comment>
<dbReference type="GO" id="GO:0005886">
    <property type="term" value="C:plasma membrane"/>
    <property type="evidence" value="ECO:0007669"/>
    <property type="project" value="UniProtKB-SubCell"/>
</dbReference>
<feature type="transmembrane region" description="Helical" evidence="12">
    <location>
        <begin position="130"/>
        <end position="153"/>
    </location>
</feature>
<feature type="transmembrane region" description="Helical" evidence="12">
    <location>
        <begin position="21"/>
        <end position="44"/>
    </location>
</feature>
<dbReference type="InterPro" id="IPR013013">
    <property type="entry name" value="PTS_EIIC_1"/>
</dbReference>
<evidence type="ECO:0000256" key="6">
    <source>
        <dbReference type="ARBA" id="ARBA00022683"/>
    </source>
</evidence>
<dbReference type="PANTHER" id="PTHR30009:SF12">
    <property type="entry name" value="PHOSPHOTRANSFERASE IIC COMPONENT GLVC"/>
    <property type="match status" value="1"/>
</dbReference>
<reference evidence="15" key="2">
    <citation type="submission" date="2021-09" db="EMBL/GenBank/DDBJ databases">
        <authorList>
            <person name="Gilroy R."/>
        </authorList>
    </citation>
    <scope>NUCLEOTIDE SEQUENCE</scope>
    <source>
        <strain evidence="15">ChiBcec21-2208</strain>
    </source>
</reference>
<dbReference type="SUPFAM" id="SSF55604">
    <property type="entry name" value="Glucose permease domain IIB"/>
    <property type="match status" value="1"/>
</dbReference>
<dbReference type="PROSITE" id="PS01035">
    <property type="entry name" value="PTS_EIIB_TYPE_1_CYS"/>
    <property type="match status" value="1"/>
</dbReference>
<accession>A0A921IMY4</accession>
<dbReference type="GO" id="GO:0008982">
    <property type="term" value="F:protein-N(PI)-phosphohistidine-sugar phosphotransferase activity"/>
    <property type="evidence" value="ECO:0007669"/>
    <property type="project" value="InterPro"/>
</dbReference>
<evidence type="ECO:0000256" key="4">
    <source>
        <dbReference type="ARBA" id="ARBA00022597"/>
    </source>
</evidence>
<dbReference type="GO" id="GO:0016301">
    <property type="term" value="F:kinase activity"/>
    <property type="evidence" value="ECO:0007669"/>
    <property type="project" value="UniProtKB-KW"/>
</dbReference>
<feature type="transmembrane region" description="Helical" evidence="12">
    <location>
        <begin position="392"/>
        <end position="410"/>
    </location>
</feature>
<dbReference type="PROSITE" id="PS51098">
    <property type="entry name" value="PTS_EIIB_TYPE_1"/>
    <property type="match status" value="1"/>
</dbReference>
<dbReference type="NCBIfam" id="TIGR00826">
    <property type="entry name" value="EIIB_glc"/>
    <property type="match status" value="1"/>
</dbReference>
<keyword evidence="7 12" id="KW-0812">Transmembrane</keyword>
<dbReference type="GO" id="GO:0009401">
    <property type="term" value="P:phosphoenolpyruvate-dependent sugar phosphotransferase system"/>
    <property type="evidence" value="ECO:0007669"/>
    <property type="project" value="UniProtKB-KW"/>
</dbReference>
<dbReference type="GO" id="GO:0090563">
    <property type="term" value="F:protein-phosphocysteine-sugar phosphotransferase activity"/>
    <property type="evidence" value="ECO:0007669"/>
    <property type="project" value="TreeGrafter"/>
</dbReference>
<feature type="transmembrane region" description="Helical" evidence="12">
    <location>
        <begin position="98"/>
        <end position="118"/>
    </location>
</feature>